<evidence type="ECO:0000256" key="1">
    <source>
        <dbReference type="ARBA" id="ARBA00004635"/>
    </source>
</evidence>
<evidence type="ECO:0000256" key="12">
    <source>
        <dbReference type="ARBA" id="ARBA00023136"/>
    </source>
</evidence>
<dbReference type="SUPFAM" id="SSF56112">
    <property type="entry name" value="Protein kinase-like (PK-like)"/>
    <property type="match status" value="1"/>
</dbReference>
<keyword evidence="3" id="KW-0723">Serine/threonine-protein kinase</keyword>
<feature type="domain" description="EF-hand" evidence="20">
    <location>
        <begin position="460"/>
        <end position="495"/>
    </location>
</feature>
<evidence type="ECO:0000256" key="10">
    <source>
        <dbReference type="ARBA" id="ARBA00022837"/>
    </source>
</evidence>
<keyword evidence="8 17" id="KW-0547">Nucleotide-binding</keyword>
<dbReference type="FunFam" id="1.10.238.10:FF:000050">
    <property type="entry name" value="Calcium-dependent protein kinase 7"/>
    <property type="match status" value="1"/>
</dbReference>
<dbReference type="InterPro" id="IPR050205">
    <property type="entry name" value="CDPK_Ser/Thr_kinases"/>
</dbReference>
<feature type="domain" description="EF-hand" evidence="20">
    <location>
        <begin position="351"/>
        <end position="386"/>
    </location>
</feature>
<accession>A0AAV7EIS0</accession>
<dbReference type="InterPro" id="IPR000719">
    <property type="entry name" value="Prot_kinase_dom"/>
</dbReference>
<keyword evidence="7" id="KW-0677">Repeat</keyword>
<feature type="domain" description="EF-hand" evidence="20">
    <location>
        <begin position="423"/>
        <end position="458"/>
    </location>
</feature>
<gene>
    <name evidence="21" type="ORF">H6P81_013221</name>
</gene>
<organism evidence="21 22">
    <name type="scientific">Aristolochia fimbriata</name>
    <name type="common">White veined hardy Dutchman's pipe vine</name>
    <dbReference type="NCBI Taxonomy" id="158543"/>
    <lineage>
        <taxon>Eukaryota</taxon>
        <taxon>Viridiplantae</taxon>
        <taxon>Streptophyta</taxon>
        <taxon>Embryophyta</taxon>
        <taxon>Tracheophyta</taxon>
        <taxon>Spermatophyta</taxon>
        <taxon>Magnoliopsida</taxon>
        <taxon>Magnoliidae</taxon>
        <taxon>Piperales</taxon>
        <taxon>Aristolochiaceae</taxon>
        <taxon>Aristolochia</taxon>
    </lineage>
</organism>
<dbReference type="Gene3D" id="1.10.510.10">
    <property type="entry name" value="Transferase(Phosphotransferase) domain 1"/>
    <property type="match status" value="1"/>
</dbReference>
<dbReference type="SMART" id="SM00054">
    <property type="entry name" value="EFh"/>
    <property type="match status" value="4"/>
</dbReference>
<keyword evidence="13" id="KW-0449">Lipoprotein</keyword>
<dbReference type="InterPro" id="IPR011992">
    <property type="entry name" value="EF-hand-dom_pair"/>
</dbReference>
<dbReference type="AlphaFoldDB" id="A0AAV7EIS0"/>
<evidence type="ECO:0000256" key="5">
    <source>
        <dbReference type="ARBA" id="ARBA00022707"/>
    </source>
</evidence>
<keyword evidence="22" id="KW-1185">Reference proteome</keyword>
<comment type="similarity">
    <text evidence="14">Belongs to the protein kinase superfamily. Ser/Thr protein kinase family. CDPK subfamily.</text>
</comment>
<evidence type="ECO:0000256" key="8">
    <source>
        <dbReference type="ARBA" id="ARBA00022741"/>
    </source>
</evidence>
<dbReference type="InterPro" id="IPR008271">
    <property type="entry name" value="Ser/Thr_kinase_AS"/>
</dbReference>
<dbReference type="PROSITE" id="PS00107">
    <property type="entry name" value="PROTEIN_KINASE_ATP"/>
    <property type="match status" value="1"/>
</dbReference>
<comment type="caution">
    <text evidence="21">The sequence shown here is derived from an EMBL/GenBank/DDBJ whole genome shotgun (WGS) entry which is preliminary data.</text>
</comment>
<dbReference type="InterPro" id="IPR011009">
    <property type="entry name" value="Kinase-like_dom_sf"/>
</dbReference>
<dbReference type="PROSITE" id="PS00108">
    <property type="entry name" value="PROTEIN_KINASE_ST"/>
    <property type="match status" value="1"/>
</dbReference>
<dbReference type="GO" id="GO:0005524">
    <property type="term" value="F:ATP binding"/>
    <property type="evidence" value="ECO:0007669"/>
    <property type="project" value="UniProtKB-UniRule"/>
</dbReference>
<evidence type="ECO:0000256" key="13">
    <source>
        <dbReference type="ARBA" id="ARBA00023288"/>
    </source>
</evidence>
<comment type="subcellular location">
    <subcellularLocation>
        <location evidence="1">Membrane</location>
        <topology evidence="1">Lipid-anchor</topology>
    </subcellularLocation>
</comment>
<evidence type="ECO:0000256" key="7">
    <source>
        <dbReference type="ARBA" id="ARBA00022737"/>
    </source>
</evidence>
<evidence type="ECO:0000259" key="19">
    <source>
        <dbReference type="PROSITE" id="PS50011"/>
    </source>
</evidence>
<feature type="binding site" evidence="17">
    <location>
        <position position="79"/>
    </location>
    <ligand>
        <name>ATP</name>
        <dbReference type="ChEBI" id="CHEBI:30616"/>
    </ligand>
</feature>
<dbReference type="Proteomes" id="UP000825729">
    <property type="component" value="Unassembled WGS sequence"/>
</dbReference>
<name>A0AAV7EIS0_ARIFI</name>
<dbReference type="InterPro" id="IPR002048">
    <property type="entry name" value="EF_hand_dom"/>
</dbReference>
<proteinExistence type="inferred from homology"/>
<feature type="compositionally biased region" description="Low complexity" evidence="18">
    <location>
        <begin position="1"/>
        <end position="14"/>
    </location>
</feature>
<dbReference type="GO" id="GO:0004674">
    <property type="term" value="F:protein serine/threonine kinase activity"/>
    <property type="evidence" value="ECO:0007669"/>
    <property type="project" value="UniProtKB-KW"/>
</dbReference>
<dbReference type="SMART" id="SM00220">
    <property type="entry name" value="S_TKc"/>
    <property type="match status" value="1"/>
</dbReference>
<evidence type="ECO:0000256" key="18">
    <source>
        <dbReference type="SAM" id="MobiDB-lite"/>
    </source>
</evidence>
<evidence type="ECO:0000256" key="6">
    <source>
        <dbReference type="ARBA" id="ARBA00022723"/>
    </source>
</evidence>
<evidence type="ECO:0000256" key="15">
    <source>
        <dbReference type="ARBA" id="ARBA00047899"/>
    </source>
</evidence>
<dbReference type="SUPFAM" id="SSF47473">
    <property type="entry name" value="EF-hand"/>
    <property type="match status" value="1"/>
</dbReference>
<dbReference type="PROSITE" id="PS00018">
    <property type="entry name" value="EF_HAND_1"/>
    <property type="match status" value="3"/>
</dbReference>
<dbReference type="FunFam" id="3.30.200.20:FF:000004">
    <property type="entry name" value="Calcium-dependent protein kinase 1"/>
    <property type="match status" value="1"/>
</dbReference>
<evidence type="ECO:0000256" key="4">
    <source>
        <dbReference type="ARBA" id="ARBA00022679"/>
    </source>
</evidence>
<evidence type="ECO:0000313" key="22">
    <source>
        <dbReference type="Proteomes" id="UP000825729"/>
    </source>
</evidence>
<evidence type="ECO:0000256" key="17">
    <source>
        <dbReference type="PROSITE-ProRule" id="PRU10141"/>
    </source>
</evidence>
<keyword evidence="5" id="KW-0519">Myristate</keyword>
<feature type="region of interest" description="Disordered" evidence="18">
    <location>
        <begin position="1"/>
        <end position="26"/>
    </location>
</feature>
<feature type="domain" description="Protein kinase" evidence="19">
    <location>
        <begin position="50"/>
        <end position="308"/>
    </location>
</feature>
<feature type="domain" description="EF-hand" evidence="20">
    <location>
        <begin position="387"/>
        <end position="422"/>
    </location>
</feature>
<dbReference type="EMBL" id="JAINDJ010000005">
    <property type="protein sequence ID" value="KAG9447093.1"/>
    <property type="molecule type" value="Genomic_DNA"/>
</dbReference>
<evidence type="ECO:0000256" key="9">
    <source>
        <dbReference type="ARBA" id="ARBA00022777"/>
    </source>
</evidence>
<dbReference type="PROSITE" id="PS50011">
    <property type="entry name" value="PROTEIN_KINASE_DOM"/>
    <property type="match status" value="1"/>
</dbReference>
<dbReference type="GO" id="GO:0016020">
    <property type="term" value="C:membrane"/>
    <property type="evidence" value="ECO:0007669"/>
    <property type="project" value="UniProtKB-SubCell"/>
</dbReference>
<dbReference type="Pfam" id="PF13499">
    <property type="entry name" value="EF-hand_7"/>
    <property type="match status" value="2"/>
</dbReference>
<dbReference type="InterPro" id="IPR018247">
    <property type="entry name" value="EF_Hand_1_Ca_BS"/>
</dbReference>
<keyword evidence="12" id="KW-0472">Membrane</keyword>
<reference evidence="21 22" key="1">
    <citation type="submission" date="2021-07" db="EMBL/GenBank/DDBJ databases">
        <title>The Aristolochia fimbriata genome: insights into angiosperm evolution, floral development and chemical biosynthesis.</title>
        <authorList>
            <person name="Jiao Y."/>
        </authorList>
    </citation>
    <scope>NUCLEOTIDE SEQUENCE [LARGE SCALE GENOMIC DNA]</scope>
    <source>
        <strain evidence="21">IBCAS-2021</strain>
        <tissue evidence="21">Leaf</tissue>
    </source>
</reference>
<dbReference type="InterPro" id="IPR017441">
    <property type="entry name" value="Protein_kinase_ATP_BS"/>
</dbReference>
<keyword evidence="6" id="KW-0479">Metal-binding</keyword>
<protein>
    <recommendedName>
        <fullName evidence="2">non-specific serine/threonine protein kinase</fullName>
        <ecNumber evidence="2">2.7.11.1</ecNumber>
    </recommendedName>
</protein>
<dbReference type="PROSITE" id="PS50222">
    <property type="entry name" value="EF_HAND_2"/>
    <property type="match status" value="4"/>
</dbReference>
<keyword evidence="10" id="KW-0106">Calcium</keyword>
<dbReference type="PANTHER" id="PTHR24349">
    <property type="entry name" value="SERINE/THREONINE-PROTEIN KINASE"/>
    <property type="match status" value="1"/>
</dbReference>
<keyword evidence="4" id="KW-0808">Transferase</keyword>
<comment type="catalytic activity">
    <reaction evidence="15">
        <text>L-threonyl-[protein] + ATP = O-phospho-L-threonyl-[protein] + ADP + H(+)</text>
        <dbReference type="Rhea" id="RHEA:46608"/>
        <dbReference type="Rhea" id="RHEA-COMP:11060"/>
        <dbReference type="Rhea" id="RHEA-COMP:11605"/>
        <dbReference type="ChEBI" id="CHEBI:15378"/>
        <dbReference type="ChEBI" id="CHEBI:30013"/>
        <dbReference type="ChEBI" id="CHEBI:30616"/>
        <dbReference type="ChEBI" id="CHEBI:61977"/>
        <dbReference type="ChEBI" id="CHEBI:456216"/>
        <dbReference type="EC" id="2.7.11.1"/>
    </reaction>
</comment>
<evidence type="ECO:0000256" key="3">
    <source>
        <dbReference type="ARBA" id="ARBA00022527"/>
    </source>
</evidence>
<evidence type="ECO:0000313" key="21">
    <source>
        <dbReference type="EMBL" id="KAG9447093.1"/>
    </source>
</evidence>
<sequence>MGNCCSAPNNANNSRKSNLPSSDLDDRQPPAFYPACVLRNPTGNNIFRHYRLEKELGRGEFGITHQCVNLQSGEVLACKTISKSKLRTEIDLQDVRREVEIMRKLPPHPNIVRLKDTYEDDDAVYLVMELCEGGELFDRIVARGHYTERAAALVTKTIIEIVQVCHEHGVMHRDLKPENFLFASKKEASPLKAIDFGLSIFFKPGERFREIVGSPYYMAPEVLKRNYGPEIDIWSAGVILYILLCGVPPFWAETEEKIAQAIVKGELDFEREPWPKVSENAKELVKSMLDPNPYNRLSAQEVLDHPWLQNEDNVPDVPLGETVRTRLKQFSTTNKFKKKALRVVAEQLPFEEIEALKKMFNTMDVNKNGNLSLEQLKEGLEIIGQPAPDIDVQMLMEAADVDGNGTLDCDEFVTVSVHLKKISHDEYLRKAFNYFDQNNSGFIELEEMREALSGDVFCPEDEQVVGDIFLEVDTDKDGRISYEEFLSMMKDGGTDWRKASRQYSRALLNTLSQKLFKEVSTQLNPPPASPVPRTPSPDPSPCLIFQSPPPAPVTLDLHEEKPLRVTTRVKHCSGECFSFASCIYVTLGLLSYLYYYSNHQWEVPASPSLSHQFCKIQY</sequence>
<evidence type="ECO:0000256" key="16">
    <source>
        <dbReference type="ARBA" id="ARBA00048679"/>
    </source>
</evidence>
<evidence type="ECO:0000259" key="20">
    <source>
        <dbReference type="PROSITE" id="PS50222"/>
    </source>
</evidence>
<dbReference type="Pfam" id="PF00069">
    <property type="entry name" value="Pkinase"/>
    <property type="match status" value="1"/>
</dbReference>
<evidence type="ECO:0000256" key="14">
    <source>
        <dbReference type="ARBA" id="ARBA00024334"/>
    </source>
</evidence>
<dbReference type="GO" id="GO:0005509">
    <property type="term" value="F:calcium ion binding"/>
    <property type="evidence" value="ECO:0007669"/>
    <property type="project" value="InterPro"/>
</dbReference>
<evidence type="ECO:0000256" key="2">
    <source>
        <dbReference type="ARBA" id="ARBA00012513"/>
    </source>
</evidence>
<dbReference type="Gene3D" id="1.10.238.10">
    <property type="entry name" value="EF-hand"/>
    <property type="match status" value="1"/>
</dbReference>
<dbReference type="EC" id="2.7.11.1" evidence="2"/>
<comment type="catalytic activity">
    <reaction evidence="16">
        <text>L-seryl-[protein] + ATP = O-phospho-L-seryl-[protein] + ADP + H(+)</text>
        <dbReference type="Rhea" id="RHEA:17989"/>
        <dbReference type="Rhea" id="RHEA-COMP:9863"/>
        <dbReference type="Rhea" id="RHEA-COMP:11604"/>
        <dbReference type="ChEBI" id="CHEBI:15378"/>
        <dbReference type="ChEBI" id="CHEBI:29999"/>
        <dbReference type="ChEBI" id="CHEBI:30616"/>
        <dbReference type="ChEBI" id="CHEBI:83421"/>
        <dbReference type="ChEBI" id="CHEBI:456216"/>
        <dbReference type="EC" id="2.7.11.1"/>
    </reaction>
</comment>
<dbReference type="Gene3D" id="3.30.200.20">
    <property type="entry name" value="Phosphorylase Kinase, domain 1"/>
    <property type="match status" value="1"/>
</dbReference>
<dbReference type="CDD" id="cd05117">
    <property type="entry name" value="STKc_CAMK"/>
    <property type="match status" value="1"/>
</dbReference>
<evidence type="ECO:0000256" key="11">
    <source>
        <dbReference type="ARBA" id="ARBA00022840"/>
    </source>
</evidence>
<keyword evidence="9" id="KW-0418">Kinase</keyword>
<dbReference type="FunFam" id="1.10.510.10:FF:000067">
    <property type="entry name" value="calcium-dependent protein kinase 13"/>
    <property type="match status" value="1"/>
</dbReference>
<keyword evidence="11 17" id="KW-0067">ATP-binding</keyword>